<reference evidence="2 3" key="1">
    <citation type="journal article" date="2014" name="Appl. Environ. Microbiol.">
        <title>Elucidation of insertion elements encoded on plasmids and in vitro construction of shuttle vectors from the toxic cyanobacterium Planktothrix.</title>
        <authorList>
            <person name="Christiansen G."/>
            <person name="Goesmann A."/>
            <person name="Kurmayer R."/>
        </authorList>
    </citation>
    <scope>NUCLEOTIDE SEQUENCE [LARGE SCALE GENOMIC DNA]</scope>
    <source>
        <strain evidence="2 3">NIVA-CYA 126/8</strain>
        <plasmid evidence="2">pPA115</plasmid>
    </source>
</reference>
<evidence type="ECO:0000313" key="2">
    <source>
        <dbReference type="EMBL" id="KEI65290.1"/>
    </source>
</evidence>
<keyword evidence="3" id="KW-1185">Reference proteome</keyword>
<dbReference type="RefSeq" id="WP_042158465.1">
    <property type="nucleotide sequence ID" value="NZ_CM002804.1"/>
</dbReference>
<dbReference type="InterPro" id="IPR005094">
    <property type="entry name" value="Endonuclease_MobA/VirD2"/>
</dbReference>
<sequence>MIGKQIIGKNFTKLLNYLFSKEGASLIGSNMMGKTPQELAVEFRSFLHLNNRVQKPVYHAALSVPKSEALSDAQWLDIGLDYLKGMGFDQNQFAIFRHTDCDHDHIHIAASRIKLNIKGNCVSDSWNYRRSEKLIEQLEEKYGLTPTVRSWEKERRSPTTGECRQLARTGEISTREQLQTVLDQATVDQPEMTVLVDRLTQQGISVRIKPTPTKELGISYKLGDVAFSGTHLGKSYTFKGLQKYRGVSYYSNLNPEEIEEIFSGSDNSQDSQCVELKDTCFNDLFNPKTDPDNLALSNWTDENPVNQPVEDLDNSNFNLIQSDSIDDPSIQLTETIQPTETLENHQHNLASPWQLLRERLIENTSLPSELIDLLHDKGWINADEHNRAVFTLRTLAGEDRGTCTLESNGKFSINPDLKMPLAKTEDNETGIFWIATQHNIERAIITSDPIETLSAIALDPDFNIRPTLYLSIDDPSSLPIDFLRDIPTIIVGLKGDEFGEQVSQEIIEILPQAQRINPGMGGWNQLLINSKSEINNSLPETDQTRNLVQQELEQWTQGINLN</sequence>
<dbReference type="Pfam" id="PF03432">
    <property type="entry name" value="Relaxase"/>
    <property type="match status" value="1"/>
</dbReference>
<gene>
    <name evidence="2" type="ORF">A19Y_9095</name>
</gene>
<dbReference type="AlphaFoldDB" id="A0A073CMV9"/>
<dbReference type="HOGENOM" id="CLU_022309_3_1_3"/>
<geneLocation type="plasmid" evidence="2 3">
    <name>pPA115</name>
</geneLocation>
<feature type="domain" description="MobA/VirD2-like nuclease" evidence="1">
    <location>
        <begin position="21"/>
        <end position="144"/>
    </location>
</feature>
<organism evidence="2 3">
    <name type="scientific">Planktothrix agardhii (strain NIVA-CYA 126/8)</name>
    <dbReference type="NCBI Taxonomy" id="388467"/>
    <lineage>
        <taxon>Bacteria</taxon>
        <taxon>Bacillati</taxon>
        <taxon>Cyanobacteriota</taxon>
        <taxon>Cyanophyceae</taxon>
        <taxon>Oscillatoriophycideae</taxon>
        <taxon>Oscillatoriales</taxon>
        <taxon>Microcoleaceae</taxon>
        <taxon>Planktothrix</taxon>
    </lineage>
</organism>
<evidence type="ECO:0000313" key="3">
    <source>
        <dbReference type="Proteomes" id="UP000027395"/>
    </source>
</evidence>
<name>A0A073CMV9_PLAA1</name>
<proteinExistence type="predicted"/>
<protein>
    <submittedName>
        <fullName evidence="2">Putative relaxase/mobilization nuclease family protein</fullName>
    </submittedName>
</protein>
<accession>A0A073CMV9</accession>
<dbReference type="PATRIC" id="fig|388467.6.peg.4718"/>
<evidence type="ECO:0000259" key="1">
    <source>
        <dbReference type="Pfam" id="PF03432"/>
    </source>
</evidence>
<dbReference type="EMBL" id="CM002804">
    <property type="protein sequence ID" value="KEI65290.1"/>
    <property type="molecule type" value="Genomic_DNA"/>
</dbReference>
<keyword evidence="2" id="KW-0614">Plasmid</keyword>
<dbReference type="Proteomes" id="UP000027395">
    <property type="component" value="Plasmid pPA115"/>
</dbReference>